<evidence type="ECO:0000256" key="1">
    <source>
        <dbReference type="ARBA" id="ARBA00006865"/>
    </source>
</evidence>
<evidence type="ECO:0000259" key="3">
    <source>
        <dbReference type="PROSITE" id="PS51762"/>
    </source>
</evidence>
<dbReference type="SUPFAM" id="SSF49899">
    <property type="entry name" value="Concanavalin A-like lectins/glucanases"/>
    <property type="match status" value="1"/>
</dbReference>
<keyword evidence="4" id="KW-0378">Hydrolase</keyword>
<dbReference type="Gene3D" id="2.60.120.200">
    <property type="match status" value="1"/>
</dbReference>
<dbReference type="Proteomes" id="UP000319817">
    <property type="component" value="Chromosome"/>
</dbReference>
<dbReference type="GO" id="GO:0042973">
    <property type="term" value="F:glucan endo-1,3-beta-D-glucosidase activity"/>
    <property type="evidence" value="ECO:0007669"/>
    <property type="project" value="UniProtKB-EC"/>
</dbReference>
<feature type="domain" description="GH16" evidence="3">
    <location>
        <begin position="26"/>
        <end position="288"/>
    </location>
</feature>
<dbReference type="InterPro" id="IPR013320">
    <property type="entry name" value="ConA-like_dom_sf"/>
</dbReference>
<dbReference type="InterPro" id="IPR000757">
    <property type="entry name" value="Beta-glucanase-like"/>
</dbReference>
<proteinExistence type="inferred from homology"/>
<keyword evidence="4" id="KW-0326">Glycosidase</keyword>
<evidence type="ECO:0000256" key="2">
    <source>
        <dbReference type="SAM" id="SignalP"/>
    </source>
</evidence>
<protein>
    <submittedName>
        <fullName evidence="4">Glucan endo-1,3-beta-glucosidase A1</fullName>
        <ecNumber evidence="4">3.2.1.39</ecNumber>
    </submittedName>
</protein>
<dbReference type="PROSITE" id="PS51762">
    <property type="entry name" value="GH16_2"/>
    <property type="match status" value="1"/>
</dbReference>
<evidence type="ECO:0000313" key="5">
    <source>
        <dbReference type="Proteomes" id="UP000319817"/>
    </source>
</evidence>
<reference evidence="4 5" key="1">
    <citation type="submission" date="2019-02" db="EMBL/GenBank/DDBJ databases">
        <title>Deep-cultivation of Planctomycetes and their phenomic and genomic characterization uncovers novel biology.</title>
        <authorList>
            <person name="Wiegand S."/>
            <person name="Jogler M."/>
            <person name="Boedeker C."/>
            <person name="Pinto D."/>
            <person name="Vollmers J."/>
            <person name="Rivas-Marin E."/>
            <person name="Kohn T."/>
            <person name="Peeters S.H."/>
            <person name="Heuer A."/>
            <person name="Rast P."/>
            <person name="Oberbeckmann S."/>
            <person name="Bunk B."/>
            <person name="Jeske O."/>
            <person name="Meyerdierks A."/>
            <person name="Storesund J.E."/>
            <person name="Kallscheuer N."/>
            <person name="Luecker S."/>
            <person name="Lage O.M."/>
            <person name="Pohl T."/>
            <person name="Merkel B.J."/>
            <person name="Hornburger P."/>
            <person name="Mueller R.-W."/>
            <person name="Bruemmer F."/>
            <person name="Labrenz M."/>
            <person name="Spormann A.M."/>
            <person name="Op den Camp H."/>
            <person name="Overmann J."/>
            <person name="Amann R."/>
            <person name="Jetten M.S.M."/>
            <person name="Mascher T."/>
            <person name="Medema M.H."/>
            <person name="Devos D.P."/>
            <person name="Kaster A.-K."/>
            <person name="Ovreas L."/>
            <person name="Rohde M."/>
            <person name="Galperin M.Y."/>
            <person name="Jogler C."/>
        </authorList>
    </citation>
    <scope>NUCLEOTIDE SEQUENCE [LARGE SCALE GENOMIC DNA]</scope>
    <source>
        <strain evidence="4 5">K23_9</strain>
    </source>
</reference>
<dbReference type="OrthoDB" id="9809583at2"/>
<dbReference type="EC" id="3.2.1.39" evidence="4"/>
<evidence type="ECO:0000313" key="4">
    <source>
        <dbReference type="EMBL" id="QDT12336.1"/>
    </source>
</evidence>
<dbReference type="EMBL" id="CP036526">
    <property type="protein sequence ID" value="QDT12336.1"/>
    <property type="molecule type" value="Genomic_DNA"/>
</dbReference>
<dbReference type="AlphaFoldDB" id="A0A517NYY8"/>
<dbReference type="PANTHER" id="PTHR10963">
    <property type="entry name" value="GLYCOSYL HYDROLASE-RELATED"/>
    <property type="match status" value="1"/>
</dbReference>
<feature type="signal peptide" evidence="2">
    <location>
        <begin position="1"/>
        <end position="29"/>
    </location>
</feature>
<keyword evidence="5" id="KW-1185">Reference proteome</keyword>
<dbReference type="GO" id="GO:0005975">
    <property type="term" value="P:carbohydrate metabolic process"/>
    <property type="evidence" value="ECO:0007669"/>
    <property type="project" value="InterPro"/>
</dbReference>
<feature type="chain" id="PRO_5021737596" evidence="2">
    <location>
        <begin position="30"/>
        <end position="288"/>
    </location>
</feature>
<dbReference type="CDD" id="cd08023">
    <property type="entry name" value="GH16_laminarinase_like"/>
    <property type="match status" value="1"/>
</dbReference>
<dbReference type="InterPro" id="IPR050546">
    <property type="entry name" value="Glycosyl_Hydrlase_16"/>
</dbReference>
<comment type="similarity">
    <text evidence="1">Belongs to the glycosyl hydrolase 16 family.</text>
</comment>
<dbReference type="PANTHER" id="PTHR10963:SF55">
    <property type="entry name" value="GLYCOSIDE HYDROLASE FAMILY 16 PROTEIN"/>
    <property type="match status" value="1"/>
</dbReference>
<organism evidence="4 5">
    <name type="scientific">Stieleria marina</name>
    <dbReference type="NCBI Taxonomy" id="1930275"/>
    <lineage>
        <taxon>Bacteria</taxon>
        <taxon>Pseudomonadati</taxon>
        <taxon>Planctomycetota</taxon>
        <taxon>Planctomycetia</taxon>
        <taxon>Pirellulales</taxon>
        <taxon>Pirellulaceae</taxon>
        <taxon>Stieleria</taxon>
    </lineage>
</organism>
<keyword evidence="2" id="KW-0732">Signal</keyword>
<name>A0A517NYY8_9BACT</name>
<accession>A0A517NYY8</accession>
<dbReference type="RefSeq" id="WP_145420138.1">
    <property type="nucleotide sequence ID" value="NZ_CP036526.1"/>
</dbReference>
<sequence length="288" mass="32873" precursor="true">MPIAKPFPVIAIPCWLAMAILTATCPAQDNQTPANILQHNTAESPATTRLVWHDEFDGESLDYGKWNIEVNAFGGGNHELQIYTDQSKNVRVENGHLVLETHQGRTDVNGTERDFSSGRVRTKHRGDWKYGRIEVRAKLPIGQGIWPAIWMLPTDDTYGGWANSGEIDIMEYKGQEPDVIWGTLHYGKRWPDNTHTGDTFKLAIGTFHDDFHLFAVDWREGKISWYVDNRLVQTQTKWSSHGHPFPAPFDQRFHLLLNLAVGGQFVGPTNDKTKFPQQFLIDYVRVYQ</sequence>
<gene>
    <name evidence="4" type="primary">glcA_2</name>
    <name evidence="4" type="ORF">K239x_43450</name>
</gene>
<dbReference type="Pfam" id="PF00722">
    <property type="entry name" value="Glyco_hydro_16"/>
    <property type="match status" value="1"/>
</dbReference>